<sequence>MVKRTFRSAKKASTAFGAGETGVCGRPFVKSSGRWATVSSASPLVRPVRATGPRRIQPVTYRDRTCSPFSAVSGQVRGTSGCPSYQETPGARRTGDEVGGAVGTVEADAGDGQRAVGRRTGGEEHCVVERAQVVQAGVLRMGDIAEEPDLRCAEHLVERGGDALDPGVSG</sequence>
<reference evidence="2 3" key="1">
    <citation type="journal article" date="2019" name="Int. J. Syst. Evol. Microbiol.">
        <title>The Global Catalogue of Microorganisms (GCM) 10K type strain sequencing project: providing services to taxonomists for standard genome sequencing and annotation.</title>
        <authorList>
            <consortium name="The Broad Institute Genomics Platform"/>
            <consortium name="The Broad Institute Genome Sequencing Center for Infectious Disease"/>
            <person name="Wu L."/>
            <person name="Ma J."/>
        </authorList>
    </citation>
    <scope>NUCLEOTIDE SEQUENCE [LARGE SCALE GENOMIC DNA]</scope>
    <source>
        <strain evidence="2 3">JCM 10673</strain>
    </source>
</reference>
<gene>
    <name evidence="2" type="ORF">GCM10009549_47730</name>
</gene>
<organism evidence="2 3">
    <name type="scientific">Streptomyces thermoalcalitolerans</name>
    <dbReference type="NCBI Taxonomy" id="65605"/>
    <lineage>
        <taxon>Bacteria</taxon>
        <taxon>Bacillati</taxon>
        <taxon>Actinomycetota</taxon>
        <taxon>Actinomycetes</taxon>
        <taxon>Kitasatosporales</taxon>
        <taxon>Streptomycetaceae</taxon>
        <taxon>Streptomyces</taxon>
    </lineage>
</organism>
<dbReference type="EMBL" id="BAAAHG010000051">
    <property type="protein sequence ID" value="GAA0926250.1"/>
    <property type="molecule type" value="Genomic_DNA"/>
</dbReference>
<keyword evidence="3" id="KW-1185">Reference proteome</keyword>
<comment type="caution">
    <text evidence="2">The sequence shown here is derived from an EMBL/GenBank/DDBJ whole genome shotgun (WGS) entry which is preliminary data.</text>
</comment>
<evidence type="ECO:0000313" key="2">
    <source>
        <dbReference type="EMBL" id="GAA0926250.1"/>
    </source>
</evidence>
<name>A0ABN1PDK7_9ACTN</name>
<evidence type="ECO:0000256" key="1">
    <source>
        <dbReference type="SAM" id="MobiDB-lite"/>
    </source>
</evidence>
<feature type="region of interest" description="Disordered" evidence="1">
    <location>
        <begin position="77"/>
        <end position="122"/>
    </location>
</feature>
<feature type="compositionally biased region" description="Polar residues" evidence="1">
    <location>
        <begin position="77"/>
        <end position="87"/>
    </location>
</feature>
<evidence type="ECO:0000313" key="3">
    <source>
        <dbReference type="Proteomes" id="UP001501005"/>
    </source>
</evidence>
<dbReference type="Proteomes" id="UP001501005">
    <property type="component" value="Unassembled WGS sequence"/>
</dbReference>
<proteinExistence type="predicted"/>
<accession>A0ABN1PDK7</accession>
<protein>
    <submittedName>
        <fullName evidence="2">Uncharacterized protein</fullName>
    </submittedName>
</protein>